<evidence type="ECO:0008006" key="3">
    <source>
        <dbReference type="Google" id="ProtNLM"/>
    </source>
</evidence>
<evidence type="ECO:0000313" key="1">
    <source>
        <dbReference type="EMBL" id="PWD99022.1"/>
    </source>
</evidence>
<dbReference type="Gene3D" id="2.120.10.30">
    <property type="entry name" value="TolB, C-terminal domain"/>
    <property type="match status" value="1"/>
</dbReference>
<dbReference type="Proteomes" id="UP000244956">
    <property type="component" value="Unassembled WGS sequence"/>
</dbReference>
<comment type="caution">
    <text evidence="1">The sequence shown here is derived from an EMBL/GenBank/DDBJ whole genome shotgun (WGS) entry which is preliminary data.</text>
</comment>
<sequence>MKKLCVIILLSFKLISVCGQERYYFDISEGTDALHEIDLYNTINHSEGNLDFEIESFTLLRSRKAWRINRIRKTEMTDDFIYVTDISNRNLFIYDLQGEAKNKIDITNYDEKAWITDYTVYNDTIYIVDKKSLLLFKFNKHGNFLSRDLLTFNFDDFTVNREGFFFICKHEKASKGNTIRINVFDRSLMLLKQYFVSSQKNKYYFKPEFFLTEDEDEILFSIAQNNEMYKIVNDSVFRYLKIKNAKIIHSLSHAHGLHAFQASKKNIKNGELLWTCYFKKGVMEAIRFDTIRSDDLSIFLYDGLDNGIYQDSYLSVLDFNTRPFLRSIPDMDWSYASSKIKRKFFNIIEQINERQRHVVIRYKIIDNTSLED</sequence>
<dbReference type="Pfam" id="PF17170">
    <property type="entry name" value="DUF5128"/>
    <property type="match status" value="1"/>
</dbReference>
<keyword evidence="2" id="KW-1185">Reference proteome</keyword>
<dbReference type="InterPro" id="IPR011042">
    <property type="entry name" value="6-blade_b-propeller_TolB-like"/>
</dbReference>
<accession>A0A2U2B7J8</accession>
<reference evidence="1 2" key="1">
    <citation type="submission" date="2018-05" db="EMBL/GenBank/DDBJ databases">
        <title>Marinilabilia rubrum sp. nov., isolated from saltern sediment.</title>
        <authorList>
            <person name="Zhang R."/>
        </authorList>
    </citation>
    <scope>NUCLEOTIDE SEQUENCE [LARGE SCALE GENOMIC DNA]</scope>
    <source>
        <strain evidence="1 2">WTE16</strain>
    </source>
</reference>
<evidence type="ECO:0000313" key="2">
    <source>
        <dbReference type="Proteomes" id="UP000244956"/>
    </source>
</evidence>
<protein>
    <recommendedName>
        <fullName evidence="3">6-bladed beta-propeller</fullName>
    </recommendedName>
</protein>
<proteinExistence type="predicted"/>
<dbReference type="RefSeq" id="WP_109264761.1">
    <property type="nucleotide sequence ID" value="NZ_QEWP01000009.1"/>
</dbReference>
<dbReference type="AlphaFoldDB" id="A0A2U2B7J8"/>
<dbReference type="SUPFAM" id="SSF63825">
    <property type="entry name" value="YWTD domain"/>
    <property type="match status" value="1"/>
</dbReference>
<name>A0A2U2B7J8_9BACT</name>
<dbReference type="OrthoDB" id="816978at2"/>
<organism evidence="1 2">
    <name type="scientific">Marinilabilia rubra</name>
    <dbReference type="NCBI Taxonomy" id="2162893"/>
    <lineage>
        <taxon>Bacteria</taxon>
        <taxon>Pseudomonadati</taxon>
        <taxon>Bacteroidota</taxon>
        <taxon>Bacteroidia</taxon>
        <taxon>Marinilabiliales</taxon>
        <taxon>Marinilabiliaceae</taxon>
        <taxon>Marinilabilia</taxon>
    </lineage>
</organism>
<gene>
    <name evidence="1" type="ORF">DDZ16_12210</name>
</gene>
<dbReference type="EMBL" id="QEWP01000009">
    <property type="protein sequence ID" value="PWD99022.1"/>
    <property type="molecule type" value="Genomic_DNA"/>
</dbReference>